<accession>A0ACD6AIG2</accession>
<evidence type="ECO:0000313" key="2">
    <source>
        <dbReference type="Proteomes" id="UP001732700"/>
    </source>
</evidence>
<organism evidence="1 2">
    <name type="scientific">Avena sativa</name>
    <name type="common">Oat</name>
    <dbReference type="NCBI Taxonomy" id="4498"/>
    <lineage>
        <taxon>Eukaryota</taxon>
        <taxon>Viridiplantae</taxon>
        <taxon>Streptophyta</taxon>
        <taxon>Embryophyta</taxon>
        <taxon>Tracheophyta</taxon>
        <taxon>Spermatophyta</taxon>
        <taxon>Magnoliopsida</taxon>
        <taxon>Liliopsida</taxon>
        <taxon>Poales</taxon>
        <taxon>Poaceae</taxon>
        <taxon>BOP clade</taxon>
        <taxon>Pooideae</taxon>
        <taxon>Poodae</taxon>
        <taxon>Poeae</taxon>
        <taxon>Poeae Chloroplast Group 1 (Aveneae type)</taxon>
        <taxon>Aveninae</taxon>
        <taxon>Avena</taxon>
    </lineage>
</organism>
<evidence type="ECO:0000313" key="1">
    <source>
        <dbReference type="EnsemblPlants" id="AVESA.00010b.r2.UnG1417340.1.CDS"/>
    </source>
</evidence>
<protein>
    <submittedName>
        <fullName evidence="1">Uncharacterized protein</fullName>
    </submittedName>
</protein>
<name>A0ACD6AIG2_AVESA</name>
<dbReference type="Proteomes" id="UP001732700">
    <property type="component" value="Unassembled WGS sequence"/>
</dbReference>
<reference evidence="1" key="1">
    <citation type="submission" date="2025-09" db="UniProtKB">
        <authorList>
            <consortium name="EnsemblPlants"/>
        </authorList>
    </citation>
    <scope>IDENTIFICATION</scope>
</reference>
<proteinExistence type="predicted"/>
<keyword evidence="2" id="KW-1185">Reference proteome</keyword>
<dbReference type="EnsemblPlants" id="AVESA.00010b.r2.UnG1417340.1">
    <property type="protein sequence ID" value="AVESA.00010b.r2.UnG1417340.1.CDS"/>
    <property type="gene ID" value="AVESA.00010b.r2.UnG1417340"/>
</dbReference>
<sequence length="589" mass="66328">MSFLAAKRALETLNFVLVNGKSIRVMFSNRDPMLRNNGKANVFIKNLESDIDNKALNDIFSGFGTILSCKVATNLSGHSKGYGFVQFEDEKSAKDAINGLNGKLSNGKILFFGLFIRRQDRQHICVMRKFTNVYIKNFPTEFTEDDLHQEFAPFGDITSAIVLKDADGKSKCFGFVNYEKLEYATEAIRIINGKMVKGTILYVARAQKKAERQAELKAKFERERTEKLKKFEGLNLYIKNLDDSINDVHLRNLFENFGEIASCKVMVDSQGRSMGYGFVSFQTAEAVHKAIDKMNGHMVGKKPLYVCVAQRKEERRAILVVSGLGYHHYTQPHIYPLISLGGPNAMMAYNMMSPMHHGQRVDSWRGVGQEISRQHQRVHQNVNQNITYLANVRNGPTNDAMAILDFATPIVARSLAPTDPTDPGTYTLERSNVTADQEKQHQILGKKLYTLVEQLEPEFTEKVTKILLELEKTEVLHLIESANDLREKVCQAMEALRCRKAEDARPCPRPLFSTASVYPIASKPSAYTVPGGGRGVQVSRKIEDIPLLHPGPADVKEEPQNRRYRRHPTPNPRTPAASLVDDPLRLSPI</sequence>